<gene>
    <name evidence="12 15" type="primary">priA</name>
    <name evidence="15" type="ORF">ESB00_10060</name>
</gene>
<feature type="binding site" evidence="12">
    <location>
        <position position="451"/>
    </location>
    <ligand>
        <name>Zn(2+)</name>
        <dbReference type="ChEBI" id="CHEBI:29105"/>
        <label>1</label>
    </ligand>
</feature>
<dbReference type="InterPro" id="IPR040498">
    <property type="entry name" value="PriA_CRR"/>
</dbReference>
<dbReference type="InterPro" id="IPR027417">
    <property type="entry name" value="P-loop_NTPase"/>
</dbReference>
<dbReference type="Pfam" id="PF00271">
    <property type="entry name" value="Helicase_C"/>
    <property type="match status" value="1"/>
</dbReference>
<dbReference type="InterPro" id="IPR014001">
    <property type="entry name" value="Helicase_ATP-bd"/>
</dbReference>
<dbReference type="GO" id="GO:0006302">
    <property type="term" value="P:double-strand break repair"/>
    <property type="evidence" value="ECO:0007669"/>
    <property type="project" value="InterPro"/>
</dbReference>
<dbReference type="GO" id="GO:1990077">
    <property type="term" value="C:primosome complex"/>
    <property type="evidence" value="ECO:0007669"/>
    <property type="project" value="UniProtKB-UniRule"/>
</dbReference>
<name>A0A4Q1CBB2_9BACT</name>
<evidence type="ECO:0000256" key="8">
    <source>
        <dbReference type="ARBA" id="ARBA00022840"/>
    </source>
</evidence>
<dbReference type="InterPro" id="IPR041222">
    <property type="entry name" value="PriA_3primeBD"/>
</dbReference>
<keyword evidence="8 12" id="KW-0067">ATP-binding</keyword>
<dbReference type="CDD" id="cd18804">
    <property type="entry name" value="SF2_C_priA"/>
    <property type="match status" value="1"/>
</dbReference>
<dbReference type="PANTHER" id="PTHR30580:SF0">
    <property type="entry name" value="PRIMOSOMAL PROTEIN N"/>
    <property type="match status" value="1"/>
</dbReference>
<feature type="domain" description="Helicase C-terminal" evidence="14">
    <location>
        <begin position="475"/>
        <end position="643"/>
    </location>
</feature>
<evidence type="ECO:0000256" key="12">
    <source>
        <dbReference type="HAMAP-Rule" id="MF_00983"/>
    </source>
</evidence>
<dbReference type="GO" id="GO:0005524">
    <property type="term" value="F:ATP binding"/>
    <property type="evidence" value="ECO:0007669"/>
    <property type="project" value="UniProtKB-UniRule"/>
</dbReference>
<dbReference type="SMART" id="SM00487">
    <property type="entry name" value="DEXDc"/>
    <property type="match status" value="1"/>
</dbReference>
<feature type="binding site" evidence="12">
    <location>
        <position position="478"/>
    </location>
    <ligand>
        <name>Zn(2+)</name>
        <dbReference type="ChEBI" id="CHEBI:29105"/>
        <label>2</label>
    </ligand>
</feature>
<keyword evidence="6 12" id="KW-0347">Helicase</keyword>
<protein>
    <recommendedName>
        <fullName evidence="12">Replication restart protein PriA</fullName>
    </recommendedName>
    <alternativeName>
        <fullName evidence="12">ATP-dependent DNA helicase PriA</fullName>
        <ecNumber evidence="12">5.6.2.4</ecNumber>
    </alternativeName>
    <alternativeName>
        <fullName evidence="12">DNA 3'-5' helicase PriA</fullName>
    </alternativeName>
</protein>
<dbReference type="GO" id="GO:0043138">
    <property type="term" value="F:3'-5' DNA helicase activity"/>
    <property type="evidence" value="ECO:0007669"/>
    <property type="project" value="UniProtKB-EC"/>
</dbReference>
<dbReference type="AlphaFoldDB" id="A0A4Q1CBB2"/>
<dbReference type="EC" id="5.6.2.4" evidence="12"/>
<dbReference type="InterPro" id="IPR005259">
    <property type="entry name" value="PriA"/>
</dbReference>
<dbReference type="GO" id="GO:0006269">
    <property type="term" value="P:DNA replication, synthesis of primer"/>
    <property type="evidence" value="ECO:0007669"/>
    <property type="project" value="UniProtKB-KW"/>
</dbReference>
<dbReference type="FunFam" id="3.40.50.300:FF:000489">
    <property type="entry name" value="Primosome assembly protein PriA"/>
    <property type="match status" value="1"/>
</dbReference>
<dbReference type="Gene3D" id="3.40.50.300">
    <property type="entry name" value="P-loop containing nucleotide triphosphate hydrolases"/>
    <property type="match status" value="2"/>
</dbReference>
<dbReference type="Gene3D" id="3.40.1440.60">
    <property type="entry name" value="PriA, 3(prime) DNA-binding domain"/>
    <property type="match status" value="1"/>
</dbReference>
<keyword evidence="4 12" id="KW-0547">Nucleotide-binding</keyword>
<dbReference type="PROSITE" id="PS51194">
    <property type="entry name" value="HELICASE_CTER"/>
    <property type="match status" value="1"/>
</dbReference>
<dbReference type="InterPro" id="IPR001650">
    <property type="entry name" value="Helicase_C-like"/>
</dbReference>
<organism evidence="15 16">
    <name type="scientific">Oleiharenicola lentus</name>
    <dbReference type="NCBI Taxonomy" id="2508720"/>
    <lineage>
        <taxon>Bacteria</taxon>
        <taxon>Pseudomonadati</taxon>
        <taxon>Verrucomicrobiota</taxon>
        <taxon>Opitutia</taxon>
        <taxon>Opitutales</taxon>
        <taxon>Opitutaceae</taxon>
        <taxon>Oleiharenicola</taxon>
    </lineage>
</organism>
<dbReference type="OrthoDB" id="9759544at2"/>
<feature type="binding site" evidence="12">
    <location>
        <position position="454"/>
    </location>
    <ligand>
        <name>Zn(2+)</name>
        <dbReference type="ChEBI" id="CHEBI:29105"/>
        <label>1</label>
    </ligand>
</feature>
<evidence type="ECO:0000259" key="14">
    <source>
        <dbReference type="PROSITE" id="PS51194"/>
    </source>
</evidence>
<comment type="subunit">
    <text evidence="12">Component of the replication restart primosome.</text>
</comment>
<keyword evidence="10 12" id="KW-0413">Isomerase</keyword>
<dbReference type="GO" id="GO:0006310">
    <property type="term" value="P:DNA recombination"/>
    <property type="evidence" value="ECO:0007669"/>
    <property type="project" value="InterPro"/>
</dbReference>
<evidence type="ECO:0000256" key="5">
    <source>
        <dbReference type="ARBA" id="ARBA00022801"/>
    </source>
</evidence>
<dbReference type="Pfam" id="PF18074">
    <property type="entry name" value="PriA_C"/>
    <property type="match status" value="1"/>
</dbReference>
<dbReference type="GO" id="GO:0003677">
    <property type="term" value="F:DNA binding"/>
    <property type="evidence" value="ECO:0007669"/>
    <property type="project" value="UniProtKB-UniRule"/>
</dbReference>
<dbReference type="InterPro" id="IPR042115">
    <property type="entry name" value="PriA_3primeBD_sf"/>
</dbReference>
<evidence type="ECO:0000256" key="2">
    <source>
        <dbReference type="ARBA" id="ARBA00022705"/>
    </source>
</evidence>
<dbReference type="InterPro" id="IPR011545">
    <property type="entry name" value="DEAD/DEAH_box_helicase_dom"/>
</dbReference>
<keyword evidence="3 12" id="KW-0479">Metal-binding</keyword>
<dbReference type="RefSeq" id="WP_129047558.1">
    <property type="nucleotide sequence ID" value="NZ_SDHX01000001.1"/>
</dbReference>
<dbReference type="PANTHER" id="PTHR30580">
    <property type="entry name" value="PRIMOSOMAL PROTEIN N"/>
    <property type="match status" value="1"/>
</dbReference>
<feature type="binding site" evidence="12">
    <location>
        <position position="463"/>
    </location>
    <ligand>
        <name>Zn(2+)</name>
        <dbReference type="ChEBI" id="CHEBI:29105"/>
        <label>2</label>
    </ligand>
</feature>
<dbReference type="SUPFAM" id="SSF52540">
    <property type="entry name" value="P-loop containing nucleoside triphosphate hydrolases"/>
    <property type="match status" value="1"/>
</dbReference>
<evidence type="ECO:0000256" key="7">
    <source>
        <dbReference type="ARBA" id="ARBA00022833"/>
    </source>
</evidence>
<dbReference type="GO" id="GO:0006270">
    <property type="term" value="P:DNA replication initiation"/>
    <property type="evidence" value="ECO:0007669"/>
    <property type="project" value="TreeGrafter"/>
</dbReference>
<comment type="cofactor">
    <cofactor evidence="12">
        <name>Zn(2+)</name>
        <dbReference type="ChEBI" id="CHEBI:29105"/>
    </cofactor>
    <text evidence="12">Binds 2 zinc ions per subunit.</text>
</comment>
<dbReference type="Pfam" id="PF18319">
    <property type="entry name" value="Zn_ribbon_PriA"/>
    <property type="match status" value="1"/>
</dbReference>
<evidence type="ECO:0000259" key="13">
    <source>
        <dbReference type="PROSITE" id="PS51192"/>
    </source>
</evidence>
<keyword evidence="16" id="KW-1185">Reference proteome</keyword>
<keyword evidence="9 12" id="KW-0238">DNA-binding</keyword>
<evidence type="ECO:0000256" key="9">
    <source>
        <dbReference type="ARBA" id="ARBA00023125"/>
    </source>
</evidence>
<feature type="binding site" evidence="12">
    <location>
        <position position="460"/>
    </location>
    <ligand>
        <name>Zn(2+)</name>
        <dbReference type="ChEBI" id="CHEBI:29105"/>
        <label>2</label>
    </ligand>
</feature>
<dbReference type="CDD" id="cd17929">
    <property type="entry name" value="DEXHc_priA"/>
    <property type="match status" value="1"/>
</dbReference>
<accession>A0A4Q1CBB2</accession>
<dbReference type="GO" id="GO:0016887">
    <property type="term" value="F:ATP hydrolysis activity"/>
    <property type="evidence" value="ECO:0007669"/>
    <property type="project" value="RHEA"/>
</dbReference>
<dbReference type="HAMAP" id="MF_00983">
    <property type="entry name" value="PriA"/>
    <property type="match status" value="1"/>
</dbReference>
<dbReference type="NCBIfam" id="TIGR00595">
    <property type="entry name" value="priA"/>
    <property type="match status" value="1"/>
</dbReference>
<keyword evidence="7 12" id="KW-0862">Zinc</keyword>
<dbReference type="Pfam" id="PF17764">
    <property type="entry name" value="PriA_3primeBD"/>
    <property type="match status" value="1"/>
</dbReference>
<feature type="domain" description="Helicase ATP-binding" evidence="13">
    <location>
        <begin position="219"/>
        <end position="388"/>
    </location>
</feature>
<evidence type="ECO:0000256" key="10">
    <source>
        <dbReference type="ARBA" id="ARBA00023235"/>
    </source>
</evidence>
<comment type="function">
    <text evidence="12">Initiates the restart of stalled replication forks, which reloads the replicative helicase on sites other than the origin of replication. Recognizes and binds to abandoned replication forks and remodels them to uncover a helicase loading site. Promotes assembly of the primosome at these replication forks.</text>
</comment>
<reference evidence="15 16" key="1">
    <citation type="submission" date="2019-01" db="EMBL/GenBank/DDBJ databases">
        <title>Lacunisphaera sp. strain TWA-58.</title>
        <authorList>
            <person name="Chen W.-M."/>
        </authorList>
    </citation>
    <scope>NUCLEOTIDE SEQUENCE [LARGE SCALE GENOMIC DNA]</scope>
    <source>
        <strain evidence="15 16">TWA-58</strain>
    </source>
</reference>
<evidence type="ECO:0000313" key="16">
    <source>
        <dbReference type="Proteomes" id="UP000290218"/>
    </source>
</evidence>
<keyword evidence="1 12" id="KW-0639">Primosome</keyword>
<dbReference type="PROSITE" id="PS51192">
    <property type="entry name" value="HELICASE_ATP_BIND_1"/>
    <property type="match status" value="1"/>
</dbReference>
<evidence type="ECO:0000256" key="4">
    <source>
        <dbReference type="ARBA" id="ARBA00022741"/>
    </source>
</evidence>
<keyword evidence="2 12" id="KW-0235">DNA replication</keyword>
<evidence type="ECO:0000313" key="15">
    <source>
        <dbReference type="EMBL" id="RXK56192.1"/>
    </source>
</evidence>
<dbReference type="GO" id="GO:0008270">
    <property type="term" value="F:zinc ion binding"/>
    <property type="evidence" value="ECO:0007669"/>
    <property type="project" value="UniProtKB-UniRule"/>
</dbReference>
<dbReference type="SMART" id="SM00490">
    <property type="entry name" value="HELICc"/>
    <property type="match status" value="1"/>
</dbReference>
<feature type="binding site" evidence="12">
    <location>
        <position position="491"/>
    </location>
    <ligand>
        <name>Zn(2+)</name>
        <dbReference type="ChEBI" id="CHEBI:29105"/>
        <label>1</label>
    </ligand>
</feature>
<evidence type="ECO:0000256" key="11">
    <source>
        <dbReference type="ARBA" id="ARBA00048988"/>
    </source>
</evidence>
<keyword evidence="5 12" id="KW-0378">Hydrolase</keyword>
<feature type="binding site" evidence="12">
    <location>
        <position position="481"/>
    </location>
    <ligand>
        <name>Zn(2+)</name>
        <dbReference type="ChEBI" id="CHEBI:29105"/>
        <label>2</label>
    </ligand>
</feature>
<sequence>MIVGVQPLAGFDKLLHYKVPETLRASIRAGSLVRVPILNQHKVGLVMEVNGVVDVPLEKLKTVSGLLQDYPALTPDLLTLAKWMHGYYAARMESVLEAMIPGAVRDGTRLKQEKYLSAAHKPTTEELAALRKKAPQQSRLMEFLAHQFQPAKKSLLLSRLAVTAAVVNALVKRGWVREEVRHVERVAYADQWATGEVVATQPPKLNEEQATIVTSVGASLDKGKFAVHLLHGVTGSGKTEVYLHAVERVLAAGGSAIYLVPEVALTPQTVARLRGRFEAAGHRTVVWHSHLSEGERLDGWTALASGQARVVVGARSAVFAPVRDLRLIVVDEEHEPAYKQDETPRYHGRDVAVYRAKLANATCLLGSATPSLESFSNVRNGRYRLDVLTKRVDDKQLPDFQIVDMRIEVMRTRGLVTLSRLLVNHMQARFERKEQTILFINRRGYSSSMQCRKCGHVEECPHCSVAMTYHRADETLKCHLCGHERGAPAVCPSCAAPDIRWRGLGTQRVEEAVRRVLPRARLERVDTDTMAKRHRFREILSDFRTGKIDVLIGTQMIGKGLDFPNVTLVGLVDADLSMHVPDFRANERTFQLLVQVAGRAGRGDRAGEVVVQTFTPKADAVQFAKNADFNGFAEAELHVRHRFQYPPYRHLIHHLFRGPNPEKIKFFAEHWAKEVEKALGNTVELRGPTPSPIEKVKDEYRYQIWYFCASAAKVVPALVKLQATVKWPEDVFQVLDVDPMSLM</sequence>
<comment type="catalytic activity">
    <reaction evidence="11 12">
        <text>ATP + H2O = ADP + phosphate + H(+)</text>
        <dbReference type="Rhea" id="RHEA:13065"/>
        <dbReference type="ChEBI" id="CHEBI:15377"/>
        <dbReference type="ChEBI" id="CHEBI:15378"/>
        <dbReference type="ChEBI" id="CHEBI:30616"/>
        <dbReference type="ChEBI" id="CHEBI:43474"/>
        <dbReference type="ChEBI" id="CHEBI:456216"/>
        <dbReference type="EC" id="5.6.2.4"/>
    </reaction>
</comment>
<feature type="binding site" evidence="12">
    <location>
        <position position="494"/>
    </location>
    <ligand>
        <name>Zn(2+)</name>
        <dbReference type="ChEBI" id="CHEBI:29105"/>
        <label>1</label>
    </ligand>
</feature>
<evidence type="ECO:0000256" key="6">
    <source>
        <dbReference type="ARBA" id="ARBA00022806"/>
    </source>
</evidence>
<proteinExistence type="inferred from homology"/>
<evidence type="ECO:0000256" key="3">
    <source>
        <dbReference type="ARBA" id="ARBA00022723"/>
    </source>
</evidence>
<evidence type="ECO:0000256" key="1">
    <source>
        <dbReference type="ARBA" id="ARBA00022515"/>
    </source>
</evidence>
<dbReference type="Pfam" id="PF00270">
    <property type="entry name" value="DEAD"/>
    <property type="match status" value="1"/>
</dbReference>
<dbReference type="InterPro" id="IPR041236">
    <property type="entry name" value="PriA_C"/>
</dbReference>
<comment type="catalytic activity">
    <reaction evidence="12">
        <text>Couples ATP hydrolysis with the unwinding of duplex DNA by translocating in the 3'-5' direction.</text>
        <dbReference type="EC" id="5.6.2.4"/>
    </reaction>
</comment>
<dbReference type="EMBL" id="SDHX01000001">
    <property type="protein sequence ID" value="RXK56192.1"/>
    <property type="molecule type" value="Genomic_DNA"/>
</dbReference>
<dbReference type="Proteomes" id="UP000290218">
    <property type="component" value="Unassembled WGS sequence"/>
</dbReference>
<comment type="caution">
    <text evidence="15">The sequence shown here is derived from an EMBL/GenBank/DDBJ whole genome shotgun (WGS) entry which is preliminary data.</text>
</comment>
<comment type="similarity">
    <text evidence="12">Belongs to the helicase family. PriA subfamily.</text>
</comment>